<dbReference type="InterPro" id="IPR031311">
    <property type="entry name" value="CHIT_BIND_RR_consensus"/>
</dbReference>
<dbReference type="EMBL" id="OU898281">
    <property type="protein sequence ID" value="CAG9835747.1"/>
    <property type="molecule type" value="Genomic_DNA"/>
</dbReference>
<dbReference type="PRINTS" id="PR00947">
    <property type="entry name" value="CUTICLE"/>
</dbReference>
<accession>A0A9N9T771</accession>
<evidence type="ECO:0000313" key="3">
    <source>
        <dbReference type="EMBL" id="CAG9835747.1"/>
    </source>
</evidence>
<proteinExistence type="predicted"/>
<evidence type="ECO:0000313" key="4">
    <source>
        <dbReference type="Proteomes" id="UP001153709"/>
    </source>
</evidence>
<dbReference type="PANTHER" id="PTHR10380:SF173">
    <property type="entry name" value="CUTICULAR PROTEIN 47EF, ISOFORM C-RELATED"/>
    <property type="match status" value="1"/>
</dbReference>
<evidence type="ECO:0000256" key="2">
    <source>
        <dbReference type="PROSITE-ProRule" id="PRU00497"/>
    </source>
</evidence>
<evidence type="ECO:0000256" key="1">
    <source>
        <dbReference type="ARBA" id="ARBA00022460"/>
    </source>
</evidence>
<dbReference type="InterPro" id="IPR000618">
    <property type="entry name" value="Insect_cuticle"/>
</dbReference>
<dbReference type="InterPro" id="IPR050468">
    <property type="entry name" value="Cuticle_Struct_Prot"/>
</dbReference>
<dbReference type="GO" id="GO:0062129">
    <property type="term" value="C:chitin-based extracellular matrix"/>
    <property type="evidence" value="ECO:0007669"/>
    <property type="project" value="TreeGrafter"/>
</dbReference>
<dbReference type="Pfam" id="PF00379">
    <property type="entry name" value="Chitin_bind_4"/>
    <property type="match status" value="1"/>
</dbReference>
<gene>
    <name evidence="3" type="ORF">DIABBA_LOCUS8911</name>
</gene>
<name>A0A9N9T771_DIABA</name>
<dbReference type="GO" id="GO:0008010">
    <property type="term" value="F:structural constituent of chitin-based larval cuticle"/>
    <property type="evidence" value="ECO:0007669"/>
    <property type="project" value="TreeGrafter"/>
</dbReference>
<reference evidence="3" key="1">
    <citation type="submission" date="2022-01" db="EMBL/GenBank/DDBJ databases">
        <authorList>
            <person name="King R."/>
        </authorList>
    </citation>
    <scope>NUCLEOTIDE SEQUENCE</scope>
</reference>
<dbReference type="PROSITE" id="PS51155">
    <property type="entry name" value="CHIT_BIND_RR_2"/>
    <property type="match status" value="1"/>
</dbReference>
<dbReference type="PROSITE" id="PS00233">
    <property type="entry name" value="CHIT_BIND_RR_1"/>
    <property type="match status" value="1"/>
</dbReference>
<sequence>MPPKRWFYTESNRHFIKTINRLRANHALTPSYMHGIGLSNTTNCTCGKIGDLTHIVLECDLQFNNINELYKELINSKCCFPININLLIFSNNMEILHCIYKHVKISSYNVYHSPQLGKSAGLVDRPNVAFRNSESFSSGPQIPILRLTSENNGEGSYRFAYETDNNILHEEEGHQETFGAEQGNVVHGSYTYQSPEGQTFTVNYIADENGFRATGDHLPVAPPVPEAIQKSLNLNVIAKQSLVDVSRTSNEDHIGANSDHSEAHDLNSIEVGRNDGINVNRQYLGPFKNNNNNNNGYRY</sequence>
<dbReference type="OrthoDB" id="6379191at2759"/>
<protein>
    <submittedName>
        <fullName evidence="3">Uncharacterized protein</fullName>
    </submittedName>
</protein>
<keyword evidence="1 2" id="KW-0193">Cuticle</keyword>
<dbReference type="AlphaFoldDB" id="A0A9N9T771"/>
<organism evidence="3 4">
    <name type="scientific">Diabrotica balteata</name>
    <name type="common">Banded cucumber beetle</name>
    <dbReference type="NCBI Taxonomy" id="107213"/>
    <lineage>
        <taxon>Eukaryota</taxon>
        <taxon>Metazoa</taxon>
        <taxon>Ecdysozoa</taxon>
        <taxon>Arthropoda</taxon>
        <taxon>Hexapoda</taxon>
        <taxon>Insecta</taxon>
        <taxon>Pterygota</taxon>
        <taxon>Neoptera</taxon>
        <taxon>Endopterygota</taxon>
        <taxon>Coleoptera</taxon>
        <taxon>Polyphaga</taxon>
        <taxon>Cucujiformia</taxon>
        <taxon>Chrysomeloidea</taxon>
        <taxon>Chrysomelidae</taxon>
        <taxon>Galerucinae</taxon>
        <taxon>Diabroticina</taxon>
        <taxon>Diabroticites</taxon>
        <taxon>Diabrotica</taxon>
    </lineage>
</organism>
<keyword evidence="4" id="KW-1185">Reference proteome</keyword>
<dbReference type="Proteomes" id="UP001153709">
    <property type="component" value="Chromosome 6"/>
</dbReference>
<dbReference type="PANTHER" id="PTHR10380">
    <property type="entry name" value="CUTICLE PROTEIN"/>
    <property type="match status" value="1"/>
</dbReference>